<reference evidence="1 2" key="1">
    <citation type="submission" date="2013-12" db="EMBL/GenBank/DDBJ databases">
        <title>A Varibaculum cambriense genome reconstructed from a premature infant gut community with otherwise low bacterial novelty that shifts toward anaerobic metabolism during the third week of life.</title>
        <authorList>
            <person name="Brown C.T."/>
            <person name="Sharon I."/>
            <person name="Thomas B.C."/>
            <person name="Castelle C.J."/>
            <person name="Morowitz M.J."/>
            <person name="Banfield J.F."/>
        </authorList>
    </citation>
    <scope>NUCLEOTIDE SEQUENCE [LARGE SCALE GENOMIC DNA]</scope>
    <source>
        <strain evidence="2">DORA_11</strain>
    </source>
</reference>
<evidence type="ECO:0000313" key="2">
    <source>
        <dbReference type="Proteomes" id="UP000018855"/>
    </source>
</evidence>
<dbReference type="AlphaFoldDB" id="W1V8W0"/>
<organism evidence="1 2">
    <name type="scientific">Veillonella dispar DORA_11</name>
    <dbReference type="NCBI Taxonomy" id="1403949"/>
    <lineage>
        <taxon>Bacteria</taxon>
        <taxon>Bacillati</taxon>
        <taxon>Bacillota</taxon>
        <taxon>Negativicutes</taxon>
        <taxon>Veillonellales</taxon>
        <taxon>Veillonellaceae</taxon>
        <taxon>Veillonella</taxon>
    </lineage>
</organism>
<name>W1V8W0_9FIRM</name>
<sequence length="32" mass="3509">MTKQKQRIMAITLIGVLLCIVSLLALHVGTIM</sequence>
<gene>
    <name evidence="1" type="ORF">Q619_VDC00008G0004</name>
</gene>
<feature type="non-terminal residue" evidence="1">
    <location>
        <position position="32"/>
    </location>
</feature>
<evidence type="ECO:0000313" key="1">
    <source>
        <dbReference type="EMBL" id="ETJ02417.1"/>
    </source>
</evidence>
<dbReference type="EMBL" id="AZMJ01000008">
    <property type="protein sequence ID" value="ETJ02417.1"/>
    <property type="molecule type" value="Genomic_DNA"/>
</dbReference>
<comment type="caution">
    <text evidence="1">The sequence shown here is derived from an EMBL/GenBank/DDBJ whole genome shotgun (WGS) entry which is preliminary data.</text>
</comment>
<accession>W1V8W0</accession>
<proteinExistence type="predicted"/>
<dbReference type="Proteomes" id="UP000018855">
    <property type="component" value="Unassembled WGS sequence"/>
</dbReference>
<protein>
    <submittedName>
        <fullName evidence="1">Transport system permease protein</fullName>
    </submittedName>
</protein>